<sequence>MHLVWRGLNPQRPSLEHLRLMPWASAKAAVIGLAEGQPYTLQYELEVDRAGFPLDLRCDLTDGRHLGLARTKHGEWTDAEGRLLPDLHGCTDIDLRATPFTNTLSLRRLGLRVGENRELLAVWIDVPSLVLRPTRQRYTRTGEDTYHYENLETGYGNDLAVDAEGLVILYPQAFKRLP</sequence>
<dbReference type="AlphaFoldDB" id="A0A7W8GDT7"/>
<dbReference type="RefSeq" id="WP_184026021.1">
    <property type="nucleotide sequence ID" value="NZ_JACHFN010000002.1"/>
</dbReference>
<accession>A0A7W8GDT7</accession>
<organism evidence="1 2">
    <name type="scientific">Deinococcus budaensis</name>
    <dbReference type="NCBI Taxonomy" id="1665626"/>
    <lineage>
        <taxon>Bacteria</taxon>
        <taxon>Thermotogati</taxon>
        <taxon>Deinococcota</taxon>
        <taxon>Deinococci</taxon>
        <taxon>Deinococcales</taxon>
        <taxon>Deinococcaceae</taxon>
        <taxon>Deinococcus</taxon>
    </lineage>
</organism>
<dbReference type="EMBL" id="JACHFN010000002">
    <property type="protein sequence ID" value="MBB5233498.1"/>
    <property type="molecule type" value="Genomic_DNA"/>
</dbReference>
<keyword evidence="2" id="KW-1185">Reference proteome</keyword>
<evidence type="ECO:0000313" key="2">
    <source>
        <dbReference type="Proteomes" id="UP000525389"/>
    </source>
</evidence>
<dbReference type="Proteomes" id="UP000525389">
    <property type="component" value="Unassembled WGS sequence"/>
</dbReference>
<dbReference type="InterPro" id="IPR009467">
    <property type="entry name" value="Glycolipid-bd_prot_put"/>
</dbReference>
<reference evidence="1 2" key="1">
    <citation type="submission" date="2020-08" db="EMBL/GenBank/DDBJ databases">
        <title>Genomic Encyclopedia of Type Strains, Phase IV (KMG-IV): sequencing the most valuable type-strain genomes for metagenomic binning, comparative biology and taxonomic classification.</title>
        <authorList>
            <person name="Goeker M."/>
        </authorList>
    </citation>
    <scope>NUCLEOTIDE SEQUENCE [LARGE SCALE GENOMIC DNA]</scope>
    <source>
        <strain evidence="1 2">DSM 101791</strain>
    </source>
</reference>
<protein>
    <submittedName>
        <fullName evidence="1">Uncharacterized protein</fullName>
    </submittedName>
</protein>
<evidence type="ECO:0000313" key="1">
    <source>
        <dbReference type="EMBL" id="MBB5233498.1"/>
    </source>
</evidence>
<dbReference type="SUPFAM" id="SSF159275">
    <property type="entry name" value="PA1994-like"/>
    <property type="match status" value="1"/>
</dbReference>
<dbReference type="Pfam" id="PF06475">
    <property type="entry name" value="Glycolipid_bind"/>
    <property type="match status" value="1"/>
</dbReference>
<gene>
    <name evidence="1" type="ORF">HNQ09_000915</name>
</gene>
<comment type="caution">
    <text evidence="1">The sequence shown here is derived from an EMBL/GenBank/DDBJ whole genome shotgun (WGS) entry which is preliminary data.</text>
</comment>
<name>A0A7W8GDT7_9DEIO</name>
<proteinExistence type="predicted"/>